<evidence type="ECO:0000313" key="6">
    <source>
        <dbReference type="Proteomes" id="UP001319861"/>
    </source>
</evidence>
<keyword evidence="2" id="KW-0378">Hydrolase</keyword>
<reference evidence="5 6" key="1">
    <citation type="journal article" date="2021" name="J. Biosci. Bioeng.">
        <title>Identification and characterization of a chc gene cluster responsible for the aromatization pathway of cyclohexanecarboxylate degradation in Sinomonas cyclohexanicum ATCC 51369.</title>
        <authorList>
            <person name="Yamamoto T."/>
            <person name="Hasegawa Y."/>
            <person name="Lau P.C.K."/>
            <person name="Iwaki H."/>
        </authorList>
    </citation>
    <scope>NUCLEOTIDE SEQUENCE [LARGE SCALE GENOMIC DNA]</scope>
    <source>
        <strain evidence="5 6">ATCC 51369</strain>
    </source>
</reference>
<dbReference type="Proteomes" id="UP001319861">
    <property type="component" value="Chromosome"/>
</dbReference>
<dbReference type="Gene3D" id="3.90.320.10">
    <property type="match status" value="1"/>
</dbReference>
<keyword evidence="2" id="KW-0547">Nucleotide-binding</keyword>
<evidence type="ECO:0000256" key="2">
    <source>
        <dbReference type="ARBA" id="ARBA00022806"/>
    </source>
</evidence>
<keyword evidence="6" id="KW-1185">Reference proteome</keyword>
<dbReference type="InterPro" id="IPR011604">
    <property type="entry name" value="PDDEXK-like_dom_sf"/>
</dbReference>
<keyword evidence="1" id="KW-0227">DNA damage</keyword>
<dbReference type="EMBL" id="AP024525">
    <property type="protein sequence ID" value="BCT75281.1"/>
    <property type="molecule type" value="Genomic_DNA"/>
</dbReference>
<name>A0ABM7PTB4_SINCY</name>
<dbReference type="RefSeq" id="WP_229232044.1">
    <property type="nucleotide sequence ID" value="NZ_AP024525.1"/>
</dbReference>
<dbReference type="InterPro" id="IPR038726">
    <property type="entry name" value="PDDEXK_AddAB-type"/>
</dbReference>
<proteinExistence type="predicted"/>
<protein>
    <recommendedName>
        <fullName evidence="4">PD-(D/E)XK endonuclease-like domain-containing protein</fullName>
    </recommendedName>
</protein>
<evidence type="ECO:0000256" key="1">
    <source>
        <dbReference type="ARBA" id="ARBA00022763"/>
    </source>
</evidence>
<keyword evidence="3" id="KW-0234">DNA repair</keyword>
<dbReference type="Pfam" id="PF12705">
    <property type="entry name" value="PDDEXK_1"/>
    <property type="match status" value="1"/>
</dbReference>
<sequence>MIVEFGWFLDRAPWAYAAPGLNRVRVGRKNLIGLLQTRLGLTRPDVPNAERVSQYLARLEHLDAPDAWFHRSLEADPWSTAHELLAARDDAVANGWDGTLPEPGPGADGRHRAHDGAASPLLRTLAAAERAGRGGGFPLAPSLADDVPELLAELESSPLPLGIDELILQHPESTFPAVWRRMIAALRARGVGVRETPEPAGAPELTVLAAETEWEAAEHVARWLAADENSRTAVVSSDATAVLDQYLTSLCLPRLGVGARSAWRAQDQLIPLLFEPVWEPANVHLLAEFLTLPDSPVKRAAARHLLRALSRAPGTRGPAWDWAIREIREDERLGPELAADLDRLFSTQLLSEERRPSGAQVIEAARWFAAALNARAGVVPRLQGTAAQLKRVLALVAPLRHVSRRDLRRIVGSVVGPSTEPIIPAEAAPWLRLNHLVELGEDVEDAVWWGFQSASAPAARRWDAHDAATLARVGVELPTPQDLTALAVRETLAAAGRCRRLVLVQIAQRDGERVDSNPLLESLVERYAGGHPGAGAALGERIAAVTRAPSCLTDHDGVWRLAGRTARLERAEARRPGRPDPVQEVGANTAMAPESLSFTQLEVLLGCSMRWALERKGRLRVPDAADIPEGARMIGSLAHKVVEVLHGLLRAEHRAVPEDREVANVLGELLPQMASELLLPGQKARRLTVVAAITEAAHGFFRGLERAGIALQDVEKAFVKELKLVTEEGVLAIPVQGAADAVGIDTEGRTVVVDLKWYNSAKFLRQRIQDGRALQLALYQWALHDGEDVPPDDPTAYYLLKQHAFASAHEHFGARIPRAEPPAQLWGRAMRSAEFTVEQVLAGRVTATKPVEDDFAAQAEASGGSPGTIEEVETASGRLYVEPGCRFCHFGALCGLKGDYS</sequence>
<evidence type="ECO:0000313" key="5">
    <source>
        <dbReference type="EMBL" id="BCT75281.1"/>
    </source>
</evidence>
<evidence type="ECO:0000259" key="4">
    <source>
        <dbReference type="Pfam" id="PF12705"/>
    </source>
</evidence>
<keyword evidence="2" id="KW-0067">ATP-binding</keyword>
<evidence type="ECO:0000256" key="3">
    <source>
        <dbReference type="ARBA" id="ARBA00023204"/>
    </source>
</evidence>
<keyword evidence="2" id="KW-0347">Helicase</keyword>
<organism evidence="5 6">
    <name type="scientific">Sinomonas cyclohexanicum</name>
    <name type="common">Corynebacterium cyclohexanicum</name>
    <dbReference type="NCBI Taxonomy" id="322009"/>
    <lineage>
        <taxon>Bacteria</taxon>
        <taxon>Bacillati</taxon>
        <taxon>Actinomycetota</taxon>
        <taxon>Actinomycetes</taxon>
        <taxon>Micrococcales</taxon>
        <taxon>Micrococcaceae</taxon>
        <taxon>Sinomonas</taxon>
    </lineage>
</organism>
<accession>A0ABM7PTB4</accession>
<gene>
    <name evidence="5" type="ORF">SCMU_11230</name>
</gene>
<feature type="domain" description="PD-(D/E)XK endonuclease-like" evidence="4">
    <location>
        <begin position="595"/>
        <end position="894"/>
    </location>
</feature>